<gene>
    <name evidence="1" type="ORF">L2E82_28913</name>
</gene>
<dbReference type="Proteomes" id="UP001055811">
    <property type="component" value="Linkage Group LG05"/>
</dbReference>
<organism evidence="1 2">
    <name type="scientific">Cichorium intybus</name>
    <name type="common">Chicory</name>
    <dbReference type="NCBI Taxonomy" id="13427"/>
    <lineage>
        <taxon>Eukaryota</taxon>
        <taxon>Viridiplantae</taxon>
        <taxon>Streptophyta</taxon>
        <taxon>Embryophyta</taxon>
        <taxon>Tracheophyta</taxon>
        <taxon>Spermatophyta</taxon>
        <taxon>Magnoliopsida</taxon>
        <taxon>eudicotyledons</taxon>
        <taxon>Gunneridae</taxon>
        <taxon>Pentapetalae</taxon>
        <taxon>asterids</taxon>
        <taxon>campanulids</taxon>
        <taxon>Asterales</taxon>
        <taxon>Asteraceae</taxon>
        <taxon>Cichorioideae</taxon>
        <taxon>Cichorieae</taxon>
        <taxon>Cichoriinae</taxon>
        <taxon>Cichorium</taxon>
    </lineage>
</organism>
<evidence type="ECO:0000313" key="1">
    <source>
        <dbReference type="EMBL" id="KAI3738770.1"/>
    </source>
</evidence>
<proteinExistence type="predicted"/>
<sequence length="1081" mass="121447">MAEKLHPALMITNIRNFIPITLEMESSQYTSWAELFRIHCRAFQVIDHIEPKAVIPPPSTTEKAADKPTDPKAVDPELWNRLDAIVIQWIYSTISNDLLHTILKPKSSAAQAWAALESIFQDNQNERALYLEHKLVTTKLANFANCSAYCQALKMISDQLSNVGAPVTNQRLVLQLIAGLTESYEGIAMMIQQTKPLPDFYEARSRLILEETRKANHATQSTNTDASALNTQTQPPQPTTDYNNAARGRGRGRNNRGRGRGRRGGNSNGGNRGQTQHFQPWNSAPSWQNPPPWASQPPWQPSPPSWFPPHATPPCPYPTAPPRYTQSSSSPGVLGPRPPPQAHATSESSYTPTDLEHAFHTMSLNSPDPNWYMDTGATSHMTNNSGILSSYNKSIFRNDLVTKMPLLRCNSTGDLYPLTFSSRSPLKSPSVFAAINRDLWHFRLGHPTISRHVVFDEQSFPFKTSSSPPPNYSVFDDDSPHPLTRFPPTPKTASTTTPSAPTPTAPPHPPLRFTYTRRPKPTPTIPNPDPPTVPPPQPTRTMQTRSMTKQHQPHNLSVLTPLSPLPRSPTEALNNPDWKGAMLDEFRALIENKTWELVPRQPNMNIVRSMWIFKHKTKSDGSLERYKARLVCDGRSQQVGVDCGETFSPVVKPATIRTVLTIALSHDWPVHQLDVKNAFLHGNLHETVYMYQPMGFRDTQFPEHVCRLKKSLYGLKQAPRAWYQRFADFVHHLGFTHSRSDHSLFILRRGADTAYLLLYVDDILLVTSSHALRHTLLKLLAAEFAMKDLGPLSYFLGIAVTRNQDGSLFLSQQKYAKEILRRSGFENCKPIPTPVGSSSKLSKDDGKPLDNPTEFRQLAGALQYLTFTRPDISYAVQQVCMHMHAPRTTHLTALKRILRYISGTITHGLTLTRPATTSLLSYTDADWAGCPDTRRSTSGYCIFMGNSLLSWSSKRQTTISRSSAEAEYRAVANVVSETCWIRNLLCELHHTPHKATLVYCDNISAVYLSTNPVQHQRTKHIEIDIHFVREKVARGEVRVLHVPSRFQIADIFTKGLPRALFDDFRSSLNIRPPVVSTAGVY</sequence>
<name>A0ACB9CX43_CICIN</name>
<evidence type="ECO:0000313" key="2">
    <source>
        <dbReference type="Proteomes" id="UP001055811"/>
    </source>
</evidence>
<comment type="caution">
    <text evidence="1">The sequence shown here is derived from an EMBL/GenBank/DDBJ whole genome shotgun (WGS) entry which is preliminary data.</text>
</comment>
<dbReference type="EMBL" id="CM042013">
    <property type="protein sequence ID" value="KAI3738770.1"/>
    <property type="molecule type" value="Genomic_DNA"/>
</dbReference>
<accession>A0ACB9CX43</accession>
<reference evidence="1 2" key="2">
    <citation type="journal article" date="2022" name="Mol. Ecol. Resour.">
        <title>The genomes of chicory, endive, great burdock and yacon provide insights into Asteraceae paleo-polyploidization history and plant inulin production.</title>
        <authorList>
            <person name="Fan W."/>
            <person name="Wang S."/>
            <person name="Wang H."/>
            <person name="Wang A."/>
            <person name="Jiang F."/>
            <person name="Liu H."/>
            <person name="Zhao H."/>
            <person name="Xu D."/>
            <person name="Zhang Y."/>
        </authorList>
    </citation>
    <scope>NUCLEOTIDE SEQUENCE [LARGE SCALE GENOMIC DNA]</scope>
    <source>
        <strain evidence="2">cv. Punajuju</strain>
        <tissue evidence="1">Leaves</tissue>
    </source>
</reference>
<reference evidence="2" key="1">
    <citation type="journal article" date="2022" name="Mol. Ecol. Resour.">
        <title>The genomes of chicory, endive, great burdock and yacon provide insights into Asteraceae palaeo-polyploidization history and plant inulin production.</title>
        <authorList>
            <person name="Fan W."/>
            <person name="Wang S."/>
            <person name="Wang H."/>
            <person name="Wang A."/>
            <person name="Jiang F."/>
            <person name="Liu H."/>
            <person name="Zhao H."/>
            <person name="Xu D."/>
            <person name="Zhang Y."/>
        </authorList>
    </citation>
    <scope>NUCLEOTIDE SEQUENCE [LARGE SCALE GENOMIC DNA]</scope>
    <source>
        <strain evidence="2">cv. Punajuju</strain>
    </source>
</reference>
<keyword evidence="2" id="KW-1185">Reference proteome</keyword>
<protein>
    <submittedName>
        <fullName evidence="1">Uncharacterized protein</fullName>
    </submittedName>
</protein>